<dbReference type="FunFam" id="3.30.390.30:FF:000001">
    <property type="entry name" value="Dihydrolipoyl dehydrogenase"/>
    <property type="match status" value="1"/>
</dbReference>
<dbReference type="OrthoDB" id="5288163at2"/>
<dbReference type="SUPFAM" id="SSF55424">
    <property type="entry name" value="FAD/NAD-linked reductases, dimerisation (C-terminal) domain"/>
    <property type="match status" value="1"/>
</dbReference>
<keyword evidence="8 13" id="KW-0676">Redox-active center</keyword>
<comment type="similarity">
    <text evidence="1 13">Belongs to the class-I pyridine nucleotide-disulfide oxidoreductase family.</text>
</comment>
<keyword evidence="11" id="KW-0547">Nucleotide-binding</keyword>
<dbReference type="Gene3D" id="3.30.390.30">
    <property type="match status" value="1"/>
</dbReference>
<dbReference type="InterPro" id="IPR004099">
    <property type="entry name" value="Pyr_nucl-diS_OxRdtase_dimer"/>
</dbReference>
<dbReference type="PRINTS" id="PR00368">
    <property type="entry name" value="FADPNR"/>
</dbReference>
<dbReference type="RefSeq" id="WP_132315548.1">
    <property type="nucleotide sequence ID" value="NZ_FWZT01000002.1"/>
</dbReference>
<feature type="disulfide bond" description="Redox-active" evidence="12">
    <location>
        <begin position="43"/>
        <end position="48"/>
    </location>
</feature>
<comment type="miscellaneous">
    <text evidence="13">The active site is a redox-active disulfide bond.</text>
</comment>
<feature type="domain" description="FAD/NAD(P)-binding" evidence="15">
    <location>
        <begin position="5"/>
        <end position="324"/>
    </location>
</feature>
<dbReference type="GO" id="GO:0050660">
    <property type="term" value="F:flavin adenine dinucleotide binding"/>
    <property type="evidence" value="ECO:0007669"/>
    <property type="project" value="InterPro"/>
</dbReference>
<dbReference type="PANTHER" id="PTHR22912:SF151">
    <property type="entry name" value="DIHYDROLIPOYL DEHYDROGENASE, MITOCHONDRIAL"/>
    <property type="match status" value="1"/>
</dbReference>
<organism evidence="16 17">
    <name type="scientific">Pseudobacteriovorax antillogorgiicola</name>
    <dbReference type="NCBI Taxonomy" id="1513793"/>
    <lineage>
        <taxon>Bacteria</taxon>
        <taxon>Pseudomonadati</taxon>
        <taxon>Bdellovibrionota</taxon>
        <taxon>Oligoflexia</taxon>
        <taxon>Oligoflexales</taxon>
        <taxon>Pseudobacteriovoracaceae</taxon>
        <taxon>Pseudobacteriovorax</taxon>
    </lineage>
</organism>
<dbReference type="Gene3D" id="3.50.50.60">
    <property type="entry name" value="FAD/NAD(P)-binding domain"/>
    <property type="match status" value="2"/>
</dbReference>
<evidence type="ECO:0000256" key="7">
    <source>
        <dbReference type="ARBA" id="ARBA00023157"/>
    </source>
</evidence>
<evidence type="ECO:0000313" key="17">
    <source>
        <dbReference type="Proteomes" id="UP000192907"/>
    </source>
</evidence>
<dbReference type="Proteomes" id="UP000192907">
    <property type="component" value="Unassembled WGS sequence"/>
</dbReference>
<evidence type="ECO:0000259" key="15">
    <source>
        <dbReference type="Pfam" id="PF07992"/>
    </source>
</evidence>
<dbReference type="STRING" id="1513793.SAMN06296036_102105"/>
<dbReference type="NCBIfam" id="TIGR01350">
    <property type="entry name" value="lipoamide_DH"/>
    <property type="match status" value="1"/>
</dbReference>
<evidence type="ECO:0000256" key="10">
    <source>
        <dbReference type="PIRSR" id="PIRSR000350-2"/>
    </source>
</evidence>
<feature type="binding site" evidence="11">
    <location>
        <begin position="144"/>
        <end position="146"/>
    </location>
    <ligand>
        <name>FAD</name>
        <dbReference type="ChEBI" id="CHEBI:57692"/>
    </ligand>
</feature>
<keyword evidence="3 13" id="KW-0285">Flavoprotein</keyword>
<sequence>MSKVYDLVVIGAGPGGEVGAIRAAQLGLSVALIEKRAHLGGTCLNVGCIPTKALLASAKTWTKLQQAPELGFTTGDISYNWAKIMERKDKIVDQQRKGLRFLMKKNKIDVIEGHARLSGKTSIAVTGNDGKVTNVNTKNILLATGSRVKELPFAKSNGKNIMTSDTILSIDHVPKSMAVVGGGVVGTEFASLFARMGSDVTIIELFPQILPTEDGEVVKEMVRNLKKQKIKIDTATKLSKLDDKGKKVKVSCEGKDDREFDKVLLSIGREPVTDDLGLDKVGLKAEKGGFIKVDEHYKTAVPNIYAIGDIIATPALAHTASAEAHHAVEVIAGHKPQVINYEANPNAIYTYPEVASIGHTEEACKEKGLDYKVAKFPFAPMAKAKIEDAGVGFVKIIFEPKYREILGVHIIGATATEMIAEFALGKILETTVDEIGMTIHPHPTISETIMEAAHAATGGAIHM</sequence>
<dbReference type="SUPFAM" id="SSF51905">
    <property type="entry name" value="FAD/NAD(P)-binding domain"/>
    <property type="match status" value="1"/>
</dbReference>
<keyword evidence="6 11" id="KW-0520">NAD</keyword>
<evidence type="ECO:0000256" key="5">
    <source>
        <dbReference type="ARBA" id="ARBA00023002"/>
    </source>
</evidence>
<dbReference type="Pfam" id="PF02852">
    <property type="entry name" value="Pyr_redox_dim"/>
    <property type="match status" value="1"/>
</dbReference>
<name>A0A1Y6B675_9BACT</name>
<protein>
    <recommendedName>
        <fullName evidence="2 13">Dihydrolipoyl dehydrogenase</fullName>
        <ecNumber evidence="2 13">1.8.1.4</ecNumber>
    </recommendedName>
</protein>
<dbReference type="PANTHER" id="PTHR22912">
    <property type="entry name" value="DISULFIDE OXIDOREDUCTASE"/>
    <property type="match status" value="1"/>
</dbReference>
<gene>
    <name evidence="16" type="ORF">SAMN06296036_102105</name>
</gene>
<keyword evidence="7" id="KW-1015">Disulfide bond</keyword>
<dbReference type="AlphaFoldDB" id="A0A1Y6B675"/>
<evidence type="ECO:0000256" key="8">
    <source>
        <dbReference type="ARBA" id="ARBA00023284"/>
    </source>
</evidence>
<evidence type="ECO:0000256" key="2">
    <source>
        <dbReference type="ARBA" id="ARBA00012608"/>
    </source>
</evidence>
<evidence type="ECO:0000256" key="4">
    <source>
        <dbReference type="ARBA" id="ARBA00022827"/>
    </source>
</evidence>
<feature type="binding site" evidence="11">
    <location>
        <position position="52"/>
    </location>
    <ligand>
        <name>FAD</name>
        <dbReference type="ChEBI" id="CHEBI:57692"/>
    </ligand>
</feature>
<dbReference type="PRINTS" id="PR00411">
    <property type="entry name" value="PNDRDTASEI"/>
</dbReference>
<dbReference type="InterPro" id="IPR016156">
    <property type="entry name" value="FAD/NAD-linked_Rdtase_dimer_sf"/>
</dbReference>
<evidence type="ECO:0000256" key="11">
    <source>
        <dbReference type="PIRSR" id="PIRSR000350-3"/>
    </source>
</evidence>
<reference evidence="17" key="1">
    <citation type="submission" date="2017-04" db="EMBL/GenBank/DDBJ databases">
        <authorList>
            <person name="Varghese N."/>
            <person name="Submissions S."/>
        </authorList>
    </citation>
    <scope>NUCLEOTIDE SEQUENCE [LARGE SCALE GENOMIC DNA]</scope>
    <source>
        <strain evidence="17">RKEM611</strain>
    </source>
</reference>
<keyword evidence="17" id="KW-1185">Reference proteome</keyword>
<dbReference type="PROSITE" id="PS00076">
    <property type="entry name" value="PYRIDINE_REDOX_1"/>
    <property type="match status" value="1"/>
</dbReference>
<feature type="active site" description="Proton acceptor" evidence="10">
    <location>
        <position position="442"/>
    </location>
</feature>
<dbReference type="GO" id="GO:0005737">
    <property type="term" value="C:cytoplasm"/>
    <property type="evidence" value="ECO:0007669"/>
    <property type="project" value="UniProtKB-ARBA"/>
</dbReference>
<dbReference type="InterPro" id="IPR012999">
    <property type="entry name" value="Pyr_OxRdtase_I_AS"/>
</dbReference>
<dbReference type="InterPro" id="IPR050151">
    <property type="entry name" value="Class-I_Pyr_Nuc-Dis_Oxidored"/>
</dbReference>
<dbReference type="InterPro" id="IPR023753">
    <property type="entry name" value="FAD/NAD-binding_dom"/>
</dbReference>
<feature type="binding site" evidence="11">
    <location>
        <position position="309"/>
    </location>
    <ligand>
        <name>FAD</name>
        <dbReference type="ChEBI" id="CHEBI:57692"/>
    </ligand>
</feature>
<evidence type="ECO:0000256" key="12">
    <source>
        <dbReference type="PIRSR" id="PIRSR000350-4"/>
    </source>
</evidence>
<comment type="cofactor">
    <cofactor evidence="11 13">
        <name>FAD</name>
        <dbReference type="ChEBI" id="CHEBI:57692"/>
    </cofactor>
    <text evidence="11 13">Binds 1 FAD per subunit.</text>
</comment>
<proteinExistence type="inferred from homology"/>
<feature type="binding site" evidence="11">
    <location>
        <position position="204"/>
    </location>
    <ligand>
        <name>NAD(+)</name>
        <dbReference type="ChEBI" id="CHEBI:57540"/>
    </ligand>
</feature>
<evidence type="ECO:0000256" key="9">
    <source>
        <dbReference type="ARBA" id="ARBA00049187"/>
    </source>
</evidence>
<keyword evidence="5 13" id="KW-0560">Oxidoreductase</keyword>
<dbReference type="InterPro" id="IPR036188">
    <property type="entry name" value="FAD/NAD-bd_sf"/>
</dbReference>
<comment type="catalytic activity">
    <reaction evidence="9 13">
        <text>N(6)-[(R)-dihydrolipoyl]-L-lysyl-[protein] + NAD(+) = N(6)-[(R)-lipoyl]-L-lysyl-[protein] + NADH + H(+)</text>
        <dbReference type="Rhea" id="RHEA:15045"/>
        <dbReference type="Rhea" id="RHEA-COMP:10474"/>
        <dbReference type="Rhea" id="RHEA-COMP:10475"/>
        <dbReference type="ChEBI" id="CHEBI:15378"/>
        <dbReference type="ChEBI" id="CHEBI:57540"/>
        <dbReference type="ChEBI" id="CHEBI:57945"/>
        <dbReference type="ChEBI" id="CHEBI:83099"/>
        <dbReference type="ChEBI" id="CHEBI:83100"/>
        <dbReference type="EC" id="1.8.1.4"/>
    </reaction>
</comment>
<dbReference type="Pfam" id="PF07992">
    <property type="entry name" value="Pyr_redox_2"/>
    <property type="match status" value="1"/>
</dbReference>
<dbReference type="EC" id="1.8.1.4" evidence="2 13"/>
<dbReference type="EMBL" id="FWZT01000002">
    <property type="protein sequence ID" value="SME94252.1"/>
    <property type="molecule type" value="Genomic_DNA"/>
</dbReference>
<feature type="domain" description="Pyridine nucleotide-disulphide oxidoreductase dimerisation" evidence="14">
    <location>
        <begin position="345"/>
        <end position="453"/>
    </location>
</feature>
<dbReference type="GO" id="GO:0006103">
    <property type="term" value="P:2-oxoglutarate metabolic process"/>
    <property type="evidence" value="ECO:0007669"/>
    <property type="project" value="TreeGrafter"/>
</dbReference>
<dbReference type="InterPro" id="IPR001100">
    <property type="entry name" value="Pyr_nuc-diS_OxRdtase"/>
</dbReference>
<feature type="binding site" evidence="11">
    <location>
        <position position="268"/>
    </location>
    <ligand>
        <name>NAD(+)</name>
        <dbReference type="ChEBI" id="CHEBI:57540"/>
    </ligand>
</feature>
<dbReference type="PIRSF" id="PIRSF000350">
    <property type="entry name" value="Mercury_reductase_MerA"/>
    <property type="match status" value="1"/>
</dbReference>
<dbReference type="GO" id="GO:0004148">
    <property type="term" value="F:dihydrolipoyl dehydrogenase (NADH) activity"/>
    <property type="evidence" value="ECO:0007669"/>
    <property type="project" value="UniProtKB-EC"/>
</dbReference>
<dbReference type="InterPro" id="IPR006258">
    <property type="entry name" value="Lipoamide_DH"/>
</dbReference>
<keyword evidence="4 11" id="KW-0274">FAD</keyword>
<evidence type="ECO:0000259" key="14">
    <source>
        <dbReference type="Pfam" id="PF02852"/>
    </source>
</evidence>
<accession>A0A1Y6B675</accession>
<evidence type="ECO:0000313" key="16">
    <source>
        <dbReference type="EMBL" id="SME94252.1"/>
    </source>
</evidence>
<evidence type="ECO:0000256" key="6">
    <source>
        <dbReference type="ARBA" id="ARBA00023027"/>
    </source>
</evidence>
<evidence type="ECO:0000256" key="13">
    <source>
        <dbReference type="RuleBase" id="RU003692"/>
    </source>
</evidence>
<evidence type="ECO:0000256" key="1">
    <source>
        <dbReference type="ARBA" id="ARBA00007532"/>
    </source>
</evidence>
<feature type="binding site" evidence="11">
    <location>
        <begin position="181"/>
        <end position="188"/>
    </location>
    <ligand>
        <name>NAD(+)</name>
        <dbReference type="ChEBI" id="CHEBI:57540"/>
    </ligand>
</feature>
<evidence type="ECO:0000256" key="3">
    <source>
        <dbReference type="ARBA" id="ARBA00022630"/>
    </source>
</evidence>